<dbReference type="GO" id="GO:0022857">
    <property type="term" value="F:transmembrane transporter activity"/>
    <property type="evidence" value="ECO:0007669"/>
    <property type="project" value="TreeGrafter"/>
</dbReference>
<dbReference type="PANTHER" id="PTHR35011">
    <property type="entry name" value="2,3-DIKETO-L-GULONATE TRAP TRANSPORTER SMALL PERMEASE PROTEIN YIAM"/>
    <property type="match status" value="1"/>
</dbReference>
<name>A0A4R8M6Z2_9BACT</name>
<keyword evidence="12" id="KW-1185">Reference proteome</keyword>
<dbReference type="PANTHER" id="PTHR35011:SF2">
    <property type="entry name" value="2,3-DIKETO-L-GULONATE TRAP TRANSPORTER SMALL PERMEASE PROTEIN YIAM"/>
    <property type="match status" value="1"/>
</dbReference>
<evidence type="ECO:0000256" key="3">
    <source>
        <dbReference type="ARBA" id="ARBA00022475"/>
    </source>
</evidence>
<evidence type="ECO:0000313" key="11">
    <source>
        <dbReference type="EMBL" id="TDY61173.1"/>
    </source>
</evidence>
<keyword evidence="3" id="KW-1003">Cell membrane</keyword>
<feature type="transmembrane region" description="Helical" evidence="9">
    <location>
        <begin position="127"/>
        <end position="146"/>
    </location>
</feature>
<protein>
    <submittedName>
        <fullName evidence="11">TRAP-type C4-dicarboxylate transport system permease small subunit</fullName>
    </submittedName>
</protein>
<feature type="transmembrane region" description="Helical" evidence="9">
    <location>
        <begin position="47"/>
        <end position="65"/>
    </location>
</feature>
<dbReference type="Pfam" id="PF04290">
    <property type="entry name" value="DctQ"/>
    <property type="match status" value="1"/>
</dbReference>
<keyword evidence="7 9" id="KW-0472">Membrane</keyword>
<sequence length="165" mass="18844">MKILSLLDRYFEEALAVVLFSSILLIGMEQVMSRYLLRFVHSWSEELMRILFVALSLVSFSLCAKRRQHVKVEILTMSLPPKLGKAMSLFASAAFLGFTLLVVKYSYNITRLQYESGQTTAAMDMPTWTYFALGPVLFLLMAFRIVQKDILPVLFPGREETELSS</sequence>
<dbReference type="Proteomes" id="UP000295066">
    <property type="component" value="Unassembled WGS sequence"/>
</dbReference>
<proteinExistence type="inferred from homology"/>
<keyword evidence="2" id="KW-0813">Transport</keyword>
<evidence type="ECO:0000256" key="1">
    <source>
        <dbReference type="ARBA" id="ARBA00004429"/>
    </source>
</evidence>
<dbReference type="GO" id="GO:0015740">
    <property type="term" value="P:C4-dicarboxylate transport"/>
    <property type="evidence" value="ECO:0007669"/>
    <property type="project" value="TreeGrafter"/>
</dbReference>
<dbReference type="EMBL" id="SORI01000006">
    <property type="protein sequence ID" value="TDY61173.1"/>
    <property type="molecule type" value="Genomic_DNA"/>
</dbReference>
<evidence type="ECO:0000256" key="7">
    <source>
        <dbReference type="ARBA" id="ARBA00023136"/>
    </source>
</evidence>
<comment type="similarity">
    <text evidence="8">Belongs to the TRAP transporter small permease family.</text>
</comment>
<dbReference type="InterPro" id="IPR055348">
    <property type="entry name" value="DctQ"/>
</dbReference>
<comment type="subcellular location">
    <subcellularLocation>
        <location evidence="1">Cell inner membrane</location>
        <topology evidence="1">Multi-pass membrane protein</topology>
    </subcellularLocation>
</comment>
<feature type="transmembrane region" description="Helical" evidence="9">
    <location>
        <begin position="10"/>
        <end position="27"/>
    </location>
</feature>
<evidence type="ECO:0000313" key="12">
    <source>
        <dbReference type="Proteomes" id="UP000295066"/>
    </source>
</evidence>
<accession>A0A4R8M6Z2</accession>
<evidence type="ECO:0000256" key="5">
    <source>
        <dbReference type="ARBA" id="ARBA00022692"/>
    </source>
</evidence>
<dbReference type="InterPro" id="IPR007387">
    <property type="entry name" value="TRAP_DctQ"/>
</dbReference>
<gene>
    <name evidence="11" type="ORF">C8D99_10628</name>
</gene>
<dbReference type="OrthoDB" id="9815614at2"/>
<dbReference type="AlphaFoldDB" id="A0A4R8M6Z2"/>
<feature type="domain" description="Tripartite ATP-independent periplasmic transporters DctQ component" evidence="10">
    <location>
        <begin position="24"/>
        <end position="148"/>
    </location>
</feature>
<evidence type="ECO:0000256" key="6">
    <source>
        <dbReference type="ARBA" id="ARBA00022989"/>
    </source>
</evidence>
<evidence type="ECO:0000256" key="2">
    <source>
        <dbReference type="ARBA" id="ARBA00022448"/>
    </source>
</evidence>
<evidence type="ECO:0000259" key="10">
    <source>
        <dbReference type="Pfam" id="PF04290"/>
    </source>
</evidence>
<evidence type="ECO:0000256" key="4">
    <source>
        <dbReference type="ARBA" id="ARBA00022519"/>
    </source>
</evidence>
<dbReference type="GO" id="GO:0005886">
    <property type="term" value="C:plasma membrane"/>
    <property type="evidence" value="ECO:0007669"/>
    <property type="project" value="UniProtKB-SubCell"/>
</dbReference>
<feature type="transmembrane region" description="Helical" evidence="9">
    <location>
        <begin position="86"/>
        <end position="107"/>
    </location>
</feature>
<keyword evidence="6 9" id="KW-1133">Transmembrane helix</keyword>
<keyword evidence="5 9" id="KW-0812">Transmembrane</keyword>
<keyword evidence="4" id="KW-0997">Cell inner membrane</keyword>
<comment type="caution">
    <text evidence="11">The sequence shown here is derived from an EMBL/GenBank/DDBJ whole genome shotgun (WGS) entry which is preliminary data.</text>
</comment>
<reference evidence="11 12" key="1">
    <citation type="submission" date="2019-03" db="EMBL/GenBank/DDBJ databases">
        <title>Genomic Encyclopedia of Type Strains, Phase IV (KMG-IV): sequencing the most valuable type-strain genomes for metagenomic binning, comparative biology and taxonomic classification.</title>
        <authorList>
            <person name="Goeker M."/>
        </authorList>
    </citation>
    <scope>NUCLEOTIDE SEQUENCE [LARGE SCALE GENOMIC DNA]</scope>
    <source>
        <strain evidence="11 12">DSM 25964</strain>
    </source>
</reference>
<evidence type="ECO:0000256" key="9">
    <source>
        <dbReference type="SAM" id="Phobius"/>
    </source>
</evidence>
<dbReference type="RefSeq" id="WP_133957227.1">
    <property type="nucleotide sequence ID" value="NZ_SORI01000006.1"/>
</dbReference>
<organism evidence="11 12">
    <name type="scientific">Aminivibrio pyruvatiphilus</name>
    <dbReference type="NCBI Taxonomy" id="1005740"/>
    <lineage>
        <taxon>Bacteria</taxon>
        <taxon>Thermotogati</taxon>
        <taxon>Synergistota</taxon>
        <taxon>Synergistia</taxon>
        <taxon>Synergistales</taxon>
        <taxon>Aminobacteriaceae</taxon>
        <taxon>Aminivibrio</taxon>
    </lineage>
</organism>
<evidence type="ECO:0000256" key="8">
    <source>
        <dbReference type="ARBA" id="ARBA00038436"/>
    </source>
</evidence>